<keyword evidence="4" id="KW-1185">Reference proteome</keyword>
<evidence type="ECO:0000259" key="2">
    <source>
        <dbReference type="Pfam" id="PF00496"/>
    </source>
</evidence>
<dbReference type="AlphaFoldDB" id="A0A554S7E1"/>
<reference evidence="3 4" key="1">
    <citation type="submission" date="2019-07" db="EMBL/GenBank/DDBJ databases">
        <authorList>
            <person name="Zhao L.H."/>
        </authorList>
    </citation>
    <scope>NUCLEOTIDE SEQUENCE [LARGE SCALE GENOMIC DNA]</scope>
    <source>
        <strain evidence="3 4">Co35</strain>
    </source>
</reference>
<sequence>MRPSPPNDDPINRPAFADRPDPHVTETSPRSVMKTHRPQRPSRRLGILVGAVSAALALTACSGGGSEASGDGTLTIGAATNLQTLDPQMAAVAQEYYVNPVFDTLIHAQPDGTFEPGLAEEWEIVDPVTFELTVRPDVVFSDGEPMDTDAVVANFERGMGMEASPSAAFYSNIAGVEAVDDSTVRLTLSEPTTDMLSQLSRLPGMMMSPASFEANPETTPIGAGGWTYDAAASNAGEVQVYRANPDYWDTDRVGVDTVEIRALEDASAATNAVLDGQVDVIEMRSEADRSTLDNGSLQLIERANANVYYVQIMDTDGTLIEPMGDERVRRALNLAIDRESVMKGLQFGQGDPSPSFWLEETPYYDEDLEDLAYDPEEARDLLAEAGYADGFSVTFPSFGAITEVAESVQQMWGEIGVEVTIDQVEPGTLADVMRNGTTAMAVTLARGFTAESHYDERHAPGSPYDPLGTDRGDVAELADIALNAETEEGQAEGWRDVYSYLIEQGYLMVVAHQIPVVVAAEHVSGAELSPSDNLPKPYDITLD</sequence>
<evidence type="ECO:0000313" key="3">
    <source>
        <dbReference type="EMBL" id="TSD62216.1"/>
    </source>
</evidence>
<dbReference type="Proteomes" id="UP000316988">
    <property type="component" value="Unassembled WGS sequence"/>
</dbReference>
<feature type="domain" description="Solute-binding protein family 5" evidence="2">
    <location>
        <begin position="114"/>
        <end position="444"/>
    </location>
</feature>
<evidence type="ECO:0000256" key="1">
    <source>
        <dbReference type="SAM" id="MobiDB-lite"/>
    </source>
</evidence>
<dbReference type="CDD" id="cd00995">
    <property type="entry name" value="PBP2_NikA_DppA_OppA_like"/>
    <property type="match status" value="1"/>
</dbReference>
<proteinExistence type="predicted"/>
<accession>A0A554S7E1</accession>
<dbReference type="GO" id="GO:0015833">
    <property type="term" value="P:peptide transport"/>
    <property type="evidence" value="ECO:0007669"/>
    <property type="project" value="TreeGrafter"/>
</dbReference>
<dbReference type="Pfam" id="PF00496">
    <property type="entry name" value="SBP_bac_5"/>
    <property type="match status" value="1"/>
</dbReference>
<protein>
    <submittedName>
        <fullName evidence="3">ABC transporter substrate-binding protein</fullName>
    </submittedName>
</protein>
<dbReference type="PANTHER" id="PTHR30290">
    <property type="entry name" value="PERIPLASMIC BINDING COMPONENT OF ABC TRANSPORTER"/>
    <property type="match status" value="1"/>
</dbReference>
<feature type="compositionally biased region" description="Basic residues" evidence="1">
    <location>
        <begin position="33"/>
        <end position="42"/>
    </location>
</feature>
<dbReference type="Gene3D" id="3.40.190.10">
    <property type="entry name" value="Periplasmic binding protein-like II"/>
    <property type="match status" value="1"/>
</dbReference>
<comment type="caution">
    <text evidence="3">The sequence shown here is derived from an EMBL/GenBank/DDBJ whole genome shotgun (WGS) entry which is preliminary data.</text>
</comment>
<feature type="region of interest" description="Disordered" evidence="1">
    <location>
        <begin position="1"/>
        <end position="42"/>
    </location>
</feature>
<dbReference type="InterPro" id="IPR000914">
    <property type="entry name" value="SBP_5_dom"/>
</dbReference>
<dbReference type="PANTHER" id="PTHR30290:SF83">
    <property type="entry name" value="ABC TRANSPORTER SUBSTRATE-BINDING PROTEIN"/>
    <property type="match status" value="1"/>
</dbReference>
<dbReference type="OrthoDB" id="5243526at2"/>
<dbReference type="Gene3D" id="3.10.105.10">
    <property type="entry name" value="Dipeptide-binding Protein, Domain 3"/>
    <property type="match status" value="1"/>
</dbReference>
<dbReference type="SUPFAM" id="SSF53850">
    <property type="entry name" value="Periplasmic binding protein-like II"/>
    <property type="match status" value="1"/>
</dbReference>
<dbReference type="GO" id="GO:1904680">
    <property type="term" value="F:peptide transmembrane transporter activity"/>
    <property type="evidence" value="ECO:0007669"/>
    <property type="project" value="TreeGrafter"/>
</dbReference>
<evidence type="ECO:0000313" key="4">
    <source>
        <dbReference type="Proteomes" id="UP000316988"/>
    </source>
</evidence>
<gene>
    <name evidence="3" type="ORF">FNM00_12760</name>
</gene>
<name>A0A554S7E1_9ACTN</name>
<dbReference type="EMBL" id="VLNT01000010">
    <property type="protein sequence ID" value="TSD62216.1"/>
    <property type="molecule type" value="Genomic_DNA"/>
</dbReference>
<organism evidence="3 4">
    <name type="scientific">Aeromicrobium piscarium</name>
    <dbReference type="NCBI Taxonomy" id="2590901"/>
    <lineage>
        <taxon>Bacteria</taxon>
        <taxon>Bacillati</taxon>
        <taxon>Actinomycetota</taxon>
        <taxon>Actinomycetes</taxon>
        <taxon>Propionibacteriales</taxon>
        <taxon>Nocardioidaceae</taxon>
        <taxon>Aeromicrobium</taxon>
    </lineage>
</organism>
<dbReference type="InterPro" id="IPR039424">
    <property type="entry name" value="SBP_5"/>
</dbReference>